<evidence type="ECO:0000256" key="1">
    <source>
        <dbReference type="ARBA" id="ARBA00022737"/>
    </source>
</evidence>
<dbReference type="PANTHER" id="PTHR10039:SF14">
    <property type="entry name" value="NACHT DOMAIN-CONTAINING PROTEIN"/>
    <property type="match status" value="1"/>
</dbReference>
<gene>
    <name evidence="4" type="ORF">LTR24_008048</name>
</gene>
<dbReference type="PANTHER" id="PTHR10039">
    <property type="entry name" value="AMELOGENIN"/>
    <property type="match status" value="1"/>
</dbReference>
<feature type="domain" description="DUF7708" evidence="2">
    <location>
        <begin position="85"/>
        <end position="191"/>
    </location>
</feature>
<evidence type="ECO:0000259" key="3">
    <source>
        <dbReference type="Pfam" id="PF24883"/>
    </source>
</evidence>
<evidence type="ECO:0008006" key="6">
    <source>
        <dbReference type="Google" id="ProtNLM"/>
    </source>
</evidence>
<evidence type="ECO:0000259" key="2">
    <source>
        <dbReference type="Pfam" id="PF24809"/>
    </source>
</evidence>
<evidence type="ECO:0000313" key="5">
    <source>
        <dbReference type="Proteomes" id="UP001345013"/>
    </source>
</evidence>
<sequence>MVSAPEAEHIIDEALHKFEPILGEPDVTIFKQTYLEAVYEAARSIERDQEHCKRLRNLRRIEPLLEGLRLLGKAIDGVCHGAYCVNYTWKAPVKYLLQIAAEHDESFKELVTAYSQIAKHLPRSAKLSTSCEEHGEIQVAVAAIYSDILEFHGHVYLFPNRGSWKQLFDASWKSFRGHFDNILARLKQGRDLVDGNSGYCNHQIQYLQQPSQADPSELRLSRSPISLEDTFVKHYGPSHINGGAALLSDNHGTIHVHQHCDFTKASSCRRQLMADLEKDERERHDLQLRETIGWLELDGQDREQENKFLQRAEAREATTCEWIKHHPRFRSWLERKDERPFLWLRGKPGSGKTTLATFVEREVNLDQNALLLYCLCSPDLDRNGGDPCSLILRILITQILHKKPILVPFIYEEYFMKARQPARYVPYILRTLLNSLDLSYIIVDGVDEWRNES</sequence>
<dbReference type="Proteomes" id="UP001345013">
    <property type="component" value="Unassembled WGS sequence"/>
</dbReference>
<proteinExistence type="predicted"/>
<keyword evidence="5" id="KW-1185">Reference proteome</keyword>
<dbReference type="Pfam" id="PF24883">
    <property type="entry name" value="NPHP3_N"/>
    <property type="match status" value="1"/>
</dbReference>
<reference evidence="4 5" key="1">
    <citation type="submission" date="2023-08" db="EMBL/GenBank/DDBJ databases">
        <title>Black Yeasts Isolated from many extreme environments.</title>
        <authorList>
            <person name="Coleine C."/>
            <person name="Stajich J.E."/>
            <person name="Selbmann L."/>
        </authorList>
    </citation>
    <scope>NUCLEOTIDE SEQUENCE [LARGE SCALE GENOMIC DNA]</scope>
    <source>
        <strain evidence="4 5">CCFEE 5885</strain>
    </source>
</reference>
<dbReference type="Gene3D" id="3.40.50.300">
    <property type="entry name" value="P-loop containing nucleotide triphosphate hydrolases"/>
    <property type="match status" value="1"/>
</dbReference>
<dbReference type="SUPFAM" id="SSF52540">
    <property type="entry name" value="P-loop containing nucleoside triphosphate hydrolases"/>
    <property type="match status" value="1"/>
</dbReference>
<feature type="domain" description="Nephrocystin 3-like N-terminal" evidence="3">
    <location>
        <begin position="319"/>
        <end position="451"/>
    </location>
</feature>
<dbReference type="InterPro" id="IPR027417">
    <property type="entry name" value="P-loop_NTPase"/>
</dbReference>
<dbReference type="InterPro" id="IPR056125">
    <property type="entry name" value="DUF7708"/>
</dbReference>
<comment type="caution">
    <text evidence="4">The sequence shown here is derived from an EMBL/GenBank/DDBJ whole genome shotgun (WGS) entry which is preliminary data.</text>
</comment>
<name>A0ABR0K161_9EURO</name>
<protein>
    <recommendedName>
        <fullName evidence="6">NACHT domain-containing protein</fullName>
    </recommendedName>
</protein>
<dbReference type="EMBL" id="JAVRRG010000131">
    <property type="protein sequence ID" value="KAK5081905.1"/>
    <property type="molecule type" value="Genomic_DNA"/>
</dbReference>
<dbReference type="Pfam" id="PF24809">
    <property type="entry name" value="DUF7708"/>
    <property type="match status" value="1"/>
</dbReference>
<evidence type="ECO:0000313" key="4">
    <source>
        <dbReference type="EMBL" id="KAK5081905.1"/>
    </source>
</evidence>
<accession>A0ABR0K161</accession>
<keyword evidence="1" id="KW-0677">Repeat</keyword>
<organism evidence="4 5">
    <name type="scientific">Lithohypha guttulata</name>
    <dbReference type="NCBI Taxonomy" id="1690604"/>
    <lineage>
        <taxon>Eukaryota</taxon>
        <taxon>Fungi</taxon>
        <taxon>Dikarya</taxon>
        <taxon>Ascomycota</taxon>
        <taxon>Pezizomycotina</taxon>
        <taxon>Eurotiomycetes</taxon>
        <taxon>Chaetothyriomycetidae</taxon>
        <taxon>Chaetothyriales</taxon>
        <taxon>Trichomeriaceae</taxon>
        <taxon>Lithohypha</taxon>
    </lineage>
</organism>
<dbReference type="InterPro" id="IPR056884">
    <property type="entry name" value="NPHP3-like_N"/>
</dbReference>